<dbReference type="AlphaFoldDB" id="A0AAV2DNF5"/>
<proteinExistence type="predicted"/>
<keyword evidence="3" id="KW-1185">Reference proteome</keyword>
<gene>
    <name evidence="2" type="ORF">LTRI10_LOCUS17203</name>
</gene>
<feature type="compositionally biased region" description="Polar residues" evidence="1">
    <location>
        <begin position="57"/>
        <end position="74"/>
    </location>
</feature>
<organism evidence="2 3">
    <name type="scientific">Linum trigynum</name>
    <dbReference type="NCBI Taxonomy" id="586398"/>
    <lineage>
        <taxon>Eukaryota</taxon>
        <taxon>Viridiplantae</taxon>
        <taxon>Streptophyta</taxon>
        <taxon>Embryophyta</taxon>
        <taxon>Tracheophyta</taxon>
        <taxon>Spermatophyta</taxon>
        <taxon>Magnoliopsida</taxon>
        <taxon>eudicotyledons</taxon>
        <taxon>Gunneridae</taxon>
        <taxon>Pentapetalae</taxon>
        <taxon>rosids</taxon>
        <taxon>fabids</taxon>
        <taxon>Malpighiales</taxon>
        <taxon>Linaceae</taxon>
        <taxon>Linum</taxon>
    </lineage>
</organism>
<dbReference type="Proteomes" id="UP001497516">
    <property type="component" value="Chromosome 3"/>
</dbReference>
<accession>A0AAV2DNF5</accession>
<evidence type="ECO:0000313" key="2">
    <source>
        <dbReference type="EMBL" id="CAL1375404.1"/>
    </source>
</evidence>
<feature type="region of interest" description="Disordered" evidence="1">
    <location>
        <begin position="50"/>
        <end position="147"/>
    </location>
</feature>
<reference evidence="2 3" key="1">
    <citation type="submission" date="2024-04" db="EMBL/GenBank/DDBJ databases">
        <authorList>
            <person name="Fracassetti M."/>
        </authorList>
    </citation>
    <scope>NUCLEOTIDE SEQUENCE [LARGE SCALE GENOMIC DNA]</scope>
</reference>
<evidence type="ECO:0000313" key="3">
    <source>
        <dbReference type="Proteomes" id="UP001497516"/>
    </source>
</evidence>
<evidence type="ECO:0000256" key="1">
    <source>
        <dbReference type="SAM" id="MobiDB-lite"/>
    </source>
</evidence>
<dbReference type="EMBL" id="OZ034816">
    <property type="protein sequence ID" value="CAL1375404.1"/>
    <property type="molecule type" value="Genomic_DNA"/>
</dbReference>
<feature type="compositionally biased region" description="Polar residues" evidence="1">
    <location>
        <begin position="81"/>
        <end position="109"/>
    </location>
</feature>
<sequence>MPAKESSPLNTGPAFHFQPAKKLATVSLCLSRAPTTQPAFTVKARSTTKAYFAPRPTNRTTQARHGSHSKSASPSLPPTFASHQATMQPNSTNPTFASHQATMRPTSNLLEFIQKESNTPPPTFEPQTSGSLVNTQTSALQERIADE</sequence>
<protein>
    <submittedName>
        <fullName evidence="2">Uncharacterized protein</fullName>
    </submittedName>
</protein>
<feature type="compositionally biased region" description="Polar residues" evidence="1">
    <location>
        <begin position="125"/>
        <end position="140"/>
    </location>
</feature>
<name>A0AAV2DNF5_9ROSI</name>